<feature type="region of interest" description="Disordered" evidence="1">
    <location>
        <begin position="1"/>
        <end position="144"/>
    </location>
</feature>
<keyword evidence="3" id="KW-1185">Reference proteome</keyword>
<organism evidence="2 3">
    <name type="scientific">Parathielavia hyrcaniae</name>
    <dbReference type="NCBI Taxonomy" id="113614"/>
    <lineage>
        <taxon>Eukaryota</taxon>
        <taxon>Fungi</taxon>
        <taxon>Dikarya</taxon>
        <taxon>Ascomycota</taxon>
        <taxon>Pezizomycotina</taxon>
        <taxon>Sordariomycetes</taxon>
        <taxon>Sordariomycetidae</taxon>
        <taxon>Sordariales</taxon>
        <taxon>Chaetomiaceae</taxon>
        <taxon>Parathielavia</taxon>
    </lineage>
</organism>
<gene>
    <name evidence="2" type="ORF">N658DRAFT_526303</name>
</gene>
<evidence type="ECO:0000313" key="2">
    <source>
        <dbReference type="EMBL" id="KAK4098405.1"/>
    </source>
</evidence>
<accession>A0AAN6PYH7</accession>
<feature type="compositionally biased region" description="Low complexity" evidence="1">
    <location>
        <begin position="89"/>
        <end position="108"/>
    </location>
</feature>
<proteinExistence type="predicted"/>
<sequence length="284" mass="32004">MGNLFSKEKCRSGRGRTPPSEKFTPSKYPYQPMQPPPISRPNQLPPQPGPIHGAYHHPQCRIDPRDDLYYQRPQFSAPVVTNRYPPTASNRPPTSTSFSSSTTLRPSNDSVNPPPRGKPPAPPSSSSIEATRPPKASKAAKGRFARFKPKDSECYAIQLHCTECARQGNSCPITPDLNLPPYTGDSQRDRRSQWWQVPSQRWEVHMDLCSREAIANNRGEDKKKALLGLNRAMGAYGTDEERGKAKRLFCKSELDELEQQLRRGGVKFESYYFKSGETQPTYLP</sequence>
<feature type="compositionally biased region" description="Basic and acidic residues" evidence="1">
    <location>
        <begin position="60"/>
        <end position="69"/>
    </location>
</feature>
<dbReference type="Proteomes" id="UP001305647">
    <property type="component" value="Unassembled WGS sequence"/>
</dbReference>
<dbReference type="EMBL" id="MU863659">
    <property type="protein sequence ID" value="KAK4098405.1"/>
    <property type="molecule type" value="Genomic_DNA"/>
</dbReference>
<feature type="compositionally biased region" description="Pro residues" evidence="1">
    <location>
        <begin position="32"/>
        <end position="49"/>
    </location>
</feature>
<evidence type="ECO:0000256" key="1">
    <source>
        <dbReference type="SAM" id="MobiDB-lite"/>
    </source>
</evidence>
<name>A0AAN6PYH7_9PEZI</name>
<evidence type="ECO:0000313" key="3">
    <source>
        <dbReference type="Proteomes" id="UP001305647"/>
    </source>
</evidence>
<protein>
    <submittedName>
        <fullName evidence="2">Uncharacterized protein</fullName>
    </submittedName>
</protein>
<reference evidence="2" key="2">
    <citation type="submission" date="2023-05" db="EMBL/GenBank/DDBJ databases">
        <authorList>
            <consortium name="Lawrence Berkeley National Laboratory"/>
            <person name="Steindorff A."/>
            <person name="Hensen N."/>
            <person name="Bonometti L."/>
            <person name="Westerberg I."/>
            <person name="Brannstrom I.O."/>
            <person name="Guillou S."/>
            <person name="Cros-Aarteil S."/>
            <person name="Calhoun S."/>
            <person name="Haridas S."/>
            <person name="Kuo A."/>
            <person name="Mondo S."/>
            <person name="Pangilinan J."/>
            <person name="Riley R."/>
            <person name="Labutti K."/>
            <person name="Andreopoulos B."/>
            <person name="Lipzen A."/>
            <person name="Chen C."/>
            <person name="Yanf M."/>
            <person name="Daum C."/>
            <person name="Ng V."/>
            <person name="Clum A."/>
            <person name="Ohm R."/>
            <person name="Martin F."/>
            <person name="Silar P."/>
            <person name="Natvig D."/>
            <person name="Lalanne C."/>
            <person name="Gautier V."/>
            <person name="Ament-Velasquez S.L."/>
            <person name="Kruys A."/>
            <person name="Hutchinson M.I."/>
            <person name="Powell A.J."/>
            <person name="Barry K."/>
            <person name="Miller A.N."/>
            <person name="Grigoriev I.V."/>
            <person name="Debuchy R."/>
            <person name="Gladieux P."/>
            <person name="Thoren M.H."/>
            <person name="Johannesson H."/>
        </authorList>
    </citation>
    <scope>NUCLEOTIDE SEQUENCE</scope>
    <source>
        <strain evidence="2">CBS 757.83</strain>
    </source>
</reference>
<feature type="compositionally biased region" description="Basic and acidic residues" evidence="1">
    <location>
        <begin position="1"/>
        <end position="11"/>
    </location>
</feature>
<comment type="caution">
    <text evidence="2">The sequence shown here is derived from an EMBL/GenBank/DDBJ whole genome shotgun (WGS) entry which is preliminary data.</text>
</comment>
<feature type="compositionally biased region" description="Pro residues" evidence="1">
    <location>
        <begin position="112"/>
        <end position="123"/>
    </location>
</feature>
<dbReference type="AlphaFoldDB" id="A0AAN6PYH7"/>
<reference evidence="2" key="1">
    <citation type="journal article" date="2023" name="Mol. Phylogenet. Evol.">
        <title>Genome-scale phylogeny and comparative genomics of the fungal order Sordariales.</title>
        <authorList>
            <person name="Hensen N."/>
            <person name="Bonometti L."/>
            <person name="Westerberg I."/>
            <person name="Brannstrom I.O."/>
            <person name="Guillou S."/>
            <person name="Cros-Aarteil S."/>
            <person name="Calhoun S."/>
            <person name="Haridas S."/>
            <person name="Kuo A."/>
            <person name="Mondo S."/>
            <person name="Pangilinan J."/>
            <person name="Riley R."/>
            <person name="LaButti K."/>
            <person name="Andreopoulos B."/>
            <person name="Lipzen A."/>
            <person name="Chen C."/>
            <person name="Yan M."/>
            <person name="Daum C."/>
            <person name="Ng V."/>
            <person name="Clum A."/>
            <person name="Steindorff A."/>
            <person name="Ohm R.A."/>
            <person name="Martin F."/>
            <person name="Silar P."/>
            <person name="Natvig D.O."/>
            <person name="Lalanne C."/>
            <person name="Gautier V."/>
            <person name="Ament-Velasquez S.L."/>
            <person name="Kruys A."/>
            <person name="Hutchinson M.I."/>
            <person name="Powell A.J."/>
            <person name="Barry K."/>
            <person name="Miller A.N."/>
            <person name="Grigoriev I.V."/>
            <person name="Debuchy R."/>
            <person name="Gladieux P."/>
            <person name="Hiltunen Thoren M."/>
            <person name="Johannesson H."/>
        </authorList>
    </citation>
    <scope>NUCLEOTIDE SEQUENCE</scope>
    <source>
        <strain evidence="2">CBS 757.83</strain>
    </source>
</reference>